<name>A0A0C9URF2_SPHS4</name>
<feature type="coiled-coil region" evidence="1">
    <location>
        <begin position="123"/>
        <end position="157"/>
    </location>
</feature>
<dbReference type="HOGENOM" id="CLU_006824_0_0_1"/>
<proteinExistence type="predicted"/>
<sequence>MSRHTQELLMKDDCKGDDVDFIAKAHTTSLDPHSNLQSSNKENVEPPRLTTLRNKVKKFTRVSQAQSKELKKELKNVSQREKRIQTQLESVTYQHTEQAAIACQSNLLHEQEVSSNVELSARLQESEIAMKQCLERVTKLQKENHALKLRIARFSSQSNLICKDGNAIGPRFSLKEKGVVPDNVQALIRDLMAHGVTPEQVFPVIQLVTGASGVRLEGTVSGRTVTRIAIEGGVADDLMVIEAVKNARGITYSSDETTIRNITHESRTINTIDSGGNHRCFSLGVHSAVNHTADTQLTGLQLQVGDMFEIYNSSLEFGESPSDERIFPLKLNGINTEHASDQKKVARNMGDWKVTSDRSLTVAKAGCPTVWETLSGTERAQLHKEAYREICGELGEVEFQKLPPDEKVVAGLFVWAGCCMHKELNTVKGGCSEMDKYWESNRITSPVILPNKDAATVIAGGVDPAKNTGEQDSIRYTFEATFGFTLNFPDTSNTCYQSHCAAAAELVVHLNFYRKYLELIKDWKESRMSNHLEHNLLIALMDIPTISELCVLAVFLICISLRYMRIIRGEGSEELNVLEMGPTHQKSQALCLASDAKFEAATMNGRPWVRPEVMYAIWRLAPALPHLEELTIGFFAGALVTWRRFTTEYAPDDPISKISPDLRALAWMPTTNDVNEGALGSRRVIKRSIPKATELTLNAQQRYQWNKTGRFIRTLTHAKLQFICKRACHLQSLKLQKKLNIAKAEYDDALVKHKWAQDAIKLEKKRKAEEILSQVQPILDLSGFQSIALKMKNTELDLHRQFNSTLAKKTILRNKLLKEEELKRAIESLNARENRDSIVAEYCLKNSD</sequence>
<evidence type="ECO:0000256" key="1">
    <source>
        <dbReference type="SAM" id="Coils"/>
    </source>
</evidence>
<keyword evidence="3" id="KW-1185">Reference proteome</keyword>
<keyword evidence="1" id="KW-0175">Coiled coil</keyword>
<dbReference type="EMBL" id="KN837237">
    <property type="protein sequence ID" value="KIJ31792.1"/>
    <property type="molecule type" value="Genomic_DNA"/>
</dbReference>
<dbReference type="OrthoDB" id="3236156at2759"/>
<accession>A0A0C9URF2</accession>
<dbReference type="Proteomes" id="UP000054279">
    <property type="component" value="Unassembled WGS sequence"/>
</dbReference>
<evidence type="ECO:0000313" key="3">
    <source>
        <dbReference type="Proteomes" id="UP000054279"/>
    </source>
</evidence>
<organism evidence="2 3">
    <name type="scientific">Sphaerobolus stellatus (strain SS14)</name>
    <dbReference type="NCBI Taxonomy" id="990650"/>
    <lineage>
        <taxon>Eukaryota</taxon>
        <taxon>Fungi</taxon>
        <taxon>Dikarya</taxon>
        <taxon>Basidiomycota</taxon>
        <taxon>Agaricomycotina</taxon>
        <taxon>Agaricomycetes</taxon>
        <taxon>Phallomycetidae</taxon>
        <taxon>Geastrales</taxon>
        <taxon>Sphaerobolaceae</taxon>
        <taxon>Sphaerobolus</taxon>
    </lineage>
</organism>
<dbReference type="AlphaFoldDB" id="A0A0C9URF2"/>
<protein>
    <submittedName>
        <fullName evidence="2">Uncharacterized protein</fullName>
    </submittedName>
</protein>
<evidence type="ECO:0000313" key="2">
    <source>
        <dbReference type="EMBL" id="KIJ31792.1"/>
    </source>
</evidence>
<reference evidence="2 3" key="1">
    <citation type="submission" date="2014-06" db="EMBL/GenBank/DDBJ databases">
        <title>Evolutionary Origins and Diversification of the Mycorrhizal Mutualists.</title>
        <authorList>
            <consortium name="DOE Joint Genome Institute"/>
            <consortium name="Mycorrhizal Genomics Consortium"/>
            <person name="Kohler A."/>
            <person name="Kuo A."/>
            <person name="Nagy L.G."/>
            <person name="Floudas D."/>
            <person name="Copeland A."/>
            <person name="Barry K.W."/>
            <person name="Cichocki N."/>
            <person name="Veneault-Fourrey C."/>
            <person name="LaButti K."/>
            <person name="Lindquist E.A."/>
            <person name="Lipzen A."/>
            <person name="Lundell T."/>
            <person name="Morin E."/>
            <person name="Murat C."/>
            <person name="Riley R."/>
            <person name="Ohm R."/>
            <person name="Sun H."/>
            <person name="Tunlid A."/>
            <person name="Henrissat B."/>
            <person name="Grigoriev I.V."/>
            <person name="Hibbett D.S."/>
            <person name="Martin F."/>
        </authorList>
    </citation>
    <scope>NUCLEOTIDE SEQUENCE [LARGE SCALE GENOMIC DNA]</scope>
    <source>
        <strain evidence="2 3">SS14</strain>
    </source>
</reference>
<gene>
    <name evidence="2" type="ORF">M422DRAFT_266547</name>
</gene>